<gene>
    <name evidence="1" type="ORF">WMO65_10505</name>
</gene>
<dbReference type="EMBL" id="JBBMFP010000008">
    <property type="protein sequence ID" value="MEQ2431434.1"/>
    <property type="molecule type" value="Genomic_DNA"/>
</dbReference>
<dbReference type="Proteomes" id="UP001457898">
    <property type="component" value="Unassembled WGS sequence"/>
</dbReference>
<evidence type="ECO:0000313" key="1">
    <source>
        <dbReference type="EMBL" id="MEQ2431434.1"/>
    </source>
</evidence>
<comment type="caution">
    <text evidence="1">The sequence shown here is derived from an EMBL/GenBank/DDBJ whole genome shotgun (WGS) entry which is preliminary data.</text>
</comment>
<keyword evidence="2" id="KW-1185">Reference proteome</keyword>
<accession>A0ABV1DM16</accession>
<reference evidence="1 2" key="1">
    <citation type="submission" date="2024-03" db="EMBL/GenBank/DDBJ databases">
        <title>Human intestinal bacterial collection.</title>
        <authorList>
            <person name="Pauvert C."/>
            <person name="Hitch T.C.A."/>
            <person name="Clavel T."/>
        </authorList>
    </citation>
    <scope>NUCLEOTIDE SEQUENCE [LARGE SCALE GENOMIC DNA]</scope>
    <source>
        <strain evidence="1 2">CLA-SR-H028</strain>
    </source>
</reference>
<dbReference type="RefSeq" id="WP_256157701.1">
    <property type="nucleotide sequence ID" value="NZ_JBBMFP010000008.1"/>
</dbReference>
<sequence length="53" mass="6688">MKFKVFKASQTLYIPLFETENEEEARKFCEQNNWELKDENDFVWELYYETYYS</sequence>
<name>A0ABV1DM16_9FIRM</name>
<evidence type="ECO:0000313" key="2">
    <source>
        <dbReference type="Proteomes" id="UP001457898"/>
    </source>
</evidence>
<proteinExistence type="predicted"/>
<protein>
    <submittedName>
        <fullName evidence="1">Uncharacterized protein</fullName>
    </submittedName>
</protein>
<organism evidence="1 2">
    <name type="scientific">Blautia caccae</name>
    <dbReference type="NCBI Taxonomy" id="3133175"/>
    <lineage>
        <taxon>Bacteria</taxon>
        <taxon>Bacillati</taxon>
        <taxon>Bacillota</taxon>
        <taxon>Clostridia</taxon>
        <taxon>Lachnospirales</taxon>
        <taxon>Lachnospiraceae</taxon>
        <taxon>Blautia</taxon>
    </lineage>
</organism>